<dbReference type="EMBL" id="JAATTO010000041">
    <property type="protein sequence ID" value="MBC9981770.1"/>
    <property type="molecule type" value="Genomic_DNA"/>
</dbReference>
<dbReference type="NCBIfam" id="TIGR03561">
    <property type="entry name" value="organ_hyd_perox"/>
    <property type="match status" value="1"/>
</dbReference>
<dbReference type="Proteomes" id="UP000639516">
    <property type="component" value="Unassembled WGS sequence"/>
</dbReference>
<proteinExistence type="inferred from homology"/>
<evidence type="ECO:0000256" key="1">
    <source>
        <dbReference type="ARBA" id="ARBA00007378"/>
    </source>
</evidence>
<comment type="caution">
    <text evidence="3">The sequence shown here is derived from an EMBL/GenBank/DDBJ whole genome shotgun (WGS) entry which is preliminary data.</text>
</comment>
<gene>
    <name evidence="3" type="ORF">HA482_26530</name>
</gene>
<dbReference type="InterPro" id="IPR036102">
    <property type="entry name" value="OsmC/Ohrsf"/>
</dbReference>
<sequence length="139" mass="14894">MSQTEKLLYTARTHTSGGRQDGMSRSSDGRLDVRLSPPGGAGIGTNPEQLFAAGWSACFEGAMEIAARKRKIVLPSKSAIDAEIDLVLDEGSYALRARLGVSLPGLDREVARDLVHDAHQTCPYSKAVRGNIDVSVELI</sequence>
<accession>A0ABR7UCF0</accession>
<dbReference type="RefSeq" id="WP_188104424.1">
    <property type="nucleotide sequence ID" value="NZ_JAANIH010000039.1"/>
</dbReference>
<dbReference type="InterPro" id="IPR019953">
    <property type="entry name" value="OHR"/>
</dbReference>
<name>A0ABR7UCF0_9BRAD</name>
<dbReference type="PANTHER" id="PTHR33797:SF2">
    <property type="entry name" value="ORGANIC HYDROPEROXIDE RESISTANCE PROTEIN-LIKE"/>
    <property type="match status" value="1"/>
</dbReference>
<dbReference type="InterPro" id="IPR015946">
    <property type="entry name" value="KH_dom-like_a/b"/>
</dbReference>
<dbReference type="SUPFAM" id="SSF82784">
    <property type="entry name" value="OsmC-like"/>
    <property type="match status" value="1"/>
</dbReference>
<evidence type="ECO:0000313" key="3">
    <source>
        <dbReference type="EMBL" id="MBC9981770.1"/>
    </source>
</evidence>
<dbReference type="InterPro" id="IPR003718">
    <property type="entry name" value="OsmC/Ohr_fam"/>
</dbReference>
<evidence type="ECO:0000313" key="4">
    <source>
        <dbReference type="Proteomes" id="UP000639516"/>
    </source>
</evidence>
<reference evidence="3 4" key="1">
    <citation type="journal article" date="2020" name="Arch. Microbiol.">
        <title>Bradyrhizobium campsiandrae sp. nov., a nitrogen-fixing bacterial strain isolated from a native leguminous tree from the Amazon adapted to flooded conditions.</title>
        <authorList>
            <person name="Cabral Michel D."/>
            <person name="Martins da Costa E."/>
            <person name="Azarias Guimaraes A."/>
            <person name="Soares de Carvalho T."/>
            <person name="Santos de Castro Caputo P."/>
            <person name="Willems A."/>
            <person name="de Souza Moreira F.M."/>
        </authorList>
    </citation>
    <scope>NUCLEOTIDE SEQUENCE [LARGE SCALE GENOMIC DNA]</scope>
    <source>
        <strain evidence="4">INPA 384B</strain>
    </source>
</reference>
<keyword evidence="4" id="KW-1185">Reference proteome</keyword>
<organism evidence="3 4">
    <name type="scientific">Bradyrhizobium campsiandrae</name>
    <dbReference type="NCBI Taxonomy" id="1729892"/>
    <lineage>
        <taxon>Bacteria</taxon>
        <taxon>Pseudomonadati</taxon>
        <taxon>Pseudomonadota</taxon>
        <taxon>Alphaproteobacteria</taxon>
        <taxon>Hyphomicrobiales</taxon>
        <taxon>Nitrobacteraceae</taxon>
        <taxon>Bradyrhizobium</taxon>
    </lineage>
</organism>
<evidence type="ECO:0000256" key="2">
    <source>
        <dbReference type="SAM" id="MobiDB-lite"/>
    </source>
</evidence>
<dbReference type="PANTHER" id="PTHR33797">
    <property type="entry name" value="ORGANIC HYDROPEROXIDE RESISTANCE PROTEIN-LIKE"/>
    <property type="match status" value="1"/>
</dbReference>
<dbReference type="Gene3D" id="3.30.300.20">
    <property type="match status" value="1"/>
</dbReference>
<protein>
    <submittedName>
        <fullName evidence="3">Organic hydroperoxide resistance protein</fullName>
    </submittedName>
</protein>
<dbReference type="Pfam" id="PF02566">
    <property type="entry name" value="OsmC"/>
    <property type="match status" value="1"/>
</dbReference>
<feature type="compositionally biased region" description="Polar residues" evidence="2">
    <location>
        <begin position="12"/>
        <end position="26"/>
    </location>
</feature>
<dbReference type="Gene3D" id="2.20.25.10">
    <property type="match status" value="1"/>
</dbReference>
<comment type="similarity">
    <text evidence="1">Belongs to the OsmC/Ohr family.</text>
</comment>
<feature type="region of interest" description="Disordered" evidence="2">
    <location>
        <begin position="1"/>
        <end position="42"/>
    </location>
</feature>